<dbReference type="Proteomes" id="UP000470246">
    <property type="component" value="Unassembled WGS sequence"/>
</dbReference>
<sequence length="293" mass="31610">MTRGYGLHGVFLGTHAVAEGAVTPRQLKAGLYRRLLRNVYADPRLEADHQLHARAAALLMPPDAALGGRSAATWFGAPFASATEPVVVLAPPDSAWLGPRGVRVHRTTIGADDVQTVDHDVRVTSPLRTAWDVATLEIVPTAVAMLDGMVRAGCLDLAALAWLHETSRGRWRASRVGTALPLVDGRSESPPESWVRVACVRAGLPAPVPQFVVVAGGEFLGRVDLAWPEARLVVEYEGPHHFDGLQIRQDDRRYARLVAAGWRVIRLSAADLRDMDAVVSRIAQALREASSAG</sequence>
<evidence type="ECO:0000313" key="2">
    <source>
        <dbReference type="EMBL" id="NEK57952.1"/>
    </source>
</evidence>
<gene>
    <name evidence="2" type="ORF">GCU56_08715</name>
</gene>
<name>A0A7K3VZC3_9ACTN</name>
<feature type="domain" description="DUF559" evidence="1">
    <location>
        <begin position="223"/>
        <end position="286"/>
    </location>
</feature>
<reference evidence="2 3" key="1">
    <citation type="submission" date="2020-02" db="EMBL/GenBank/DDBJ databases">
        <title>Geodermatophilus sabuli CPCC 205279 I12A-02694.</title>
        <authorList>
            <person name="Jiang Z."/>
        </authorList>
    </citation>
    <scope>NUCLEOTIDE SEQUENCE [LARGE SCALE GENOMIC DNA]</scope>
    <source>
        <strain evidence="2 3">I12A-02694</strain>
    </source>
</reference>
<dbReference type="EMBL" id="JAAGWF010000008">
    <property type="protein sequence ID" value="NEK57952.1"/>
    <property type="molecule type" value="Genomic_DNA"/>
</dbReference>
<evidence type="ECO:0000313" key="3">
    <source>
        <dbReference type="Proteomes" id="UP000470246"/>
    </source>
</evidence>
<accession>A0A7K3VZC3</accession>
<dbReference type="InterPro" id="IPR007569">
    <property type="entry name" value="DUF559"/>
</dbReference>
<evidence type="ECO:0000259" key="1">
    <source>
        <dbReference type="Pfam" id="PF04480"/>
    </source>
</evidence>
<dbReference type="InterPro" id="IPR011335">
    <property type="entry name" value="Restrct_endonuc-II-like"/>
</dbReference>
<keyword evidence="3" id="KW-1185">Reference proteome</keyword>
<dbReference type="Pfam" id="PF04480">
    <property type="entry name" value="DUF559"/>
    <property type="match status" value="1"/>
</dbReference>
<organism evidence="2 3">
    <name type="scientific">Geodermatophilus sabuli</name>
    <dbReference type="NCBI Taxonomy" id="1564158"/>
    <lineage>
        <taxon>Bacteria</taxon>
        <taxon>Bacillati</taxon>
        <taxon>Actinomycetota</taxon>
        <taxon>Actinomycetes</taxon>
        <taxon>Geodermatophilales</taxon>
        <taxon>Geodermatophilaceae</taxon>
        <taxon>Geodermatophilus</taxon>
    </lineage>
</organism>
<comment type="caution">
    <text evidence="2">The sequence shown here is derived from an EMBL/GenBank/DDBJ whole genome shotgun (WGS) entry which is preliminary data.</text>
</comment>
<proteinExistence type="predicted"/>
<protein>
    <submittedName>
        <fullName evidence="2">DUF559 domain-containing protein</fullName>
    </submittedName>
</protein>
<dbReference type="AlphaFoldDB" id="A0A7K3VZC3"/>
<dbReference type="RefSeq" id="WP_163481162.1">
    <property type="nucleotide sequence ID" value="NZ_JAAGWF010000008.1"/>
</dbReference>
<dbReference type="Gene3D" id="3.40.960.10">
    <property type="entry name" value="VSR Endonuclease"/>
    <property type="match status" value="1"/>
</dbReference>
<dbReference type="SUPFAM" id="SSF52980">
    <property type="entry name" value="Restriction endonuclease-like"/>
    <property type="match status" value="1"/>
</dbReference>